<dbReference type="InParanoid" id="A0A1D3D4G4"/>
<dbReference type="EMBL" id="JROU02000775">
    <property type="protein sequence ID" value="OEH78335.1"/>
    <property type="molecule type" value="Genomic_DNA"/>
</dbReference>
<dbReference type="AlphaFoldDB" id="A0A1D3D4G4"/>
<evidence type="ECO:0000313" key="1">
    <source>
        <dbReference type="EMBL" id="OEH78335.1"/>
    </source>
</evidence>
<name>A0A1D3D4G4_9EIME</name>
<keyword evidence="2" id="KW-1185">Reference proteome</keyword>
<sequence>MEIFTTYRSCCKYAAAFYTKLLRMRLRGGNKEQGAVLSTFFVLFAIFEALERNERNKDVSRKKDSEGE</sequence>
<comment type="caution">
    <text evidence="1">The sequence shown here is derived from an EMBL/GenBank/DDBJ whole genome shotgun (WGS) entry which is preliminary data.</text>
</comment>
<proteinExistence type="predicted"/>
<evidence type="ECO:0000313" key="2">
    <source>
        <dbReference type="Proteomes" id="UP000095192"/>
    </source>
</evidence>
<accession>A0A1D3D4G4</accession>
<protein>
    <submittedName>
        <fullName evidence="1">Uncharacterized protein</fullName>
    </submittedName>
</protein>
<gene>
    <name evidence="1" type="ORF">cyc_08901</name>
</gene>
<organism evidence="1 2">
    <name type="scientific">Cyclospora cayetanensis</name>
    <dbReference type="NCBI Taxonomy" id="88456"/>
    <lineage>
        <taxon>Eukaryota</taxon>
        <taxon>Sar</taxon>
        <taxon>Alveolata</taxon>
        <taxon>Apicomplexa</taxon>
        <taxon>Conoidasida</taxon>
        <taxon>Coccidia</taxon>
        <taxon>Eucoccidiorida</taxon>
        <taxon>Eimeriorina</taxon>
        <taxon>Eimeriidae</taxon>
        <taxon>Cyclospora</taxon>
    </lineage>
</organism>
<reference evidence="1 2" key="1">
    <citation type="journal article" date="2016" name="BMC Genomics">
        <title>Comparative genomics reveals Cyclospora cayetanensis possesses coccidia-like metabolism and invasion components but unique surface antigens.</title>
        <authorList>
            <person name="Liu S."/>
            <person name="Wang L."/>
            <person name="Zheng H."/>
            <person name="Xu Z."/>
            <person name="Roellig D.M."/>
            <person name="Li N."/>
            <person name="Frace M.A."/>
            <person name="Tang K."/>
            <person name="Arrowood M.J."/>
            <person name="Moss D.M."/>
            <person name="Zhang L."/>
            <person name="Feng Y."/>
            <person name="Xiao L."/>
        </authorList>
    </citation>
    <scope>NUCLEOTIDE SEQUENCE [LARGE SCALE GENOMIC DNA]</scope>
    <source>
        <strain evidence="1 2">CHN_HEN01</strain>
    </source>
</reference>
<dbReference type="VEuPathDB" id="ToxoDB:cyc_08901"/>
<dbReference type="Proteomes" id="UP000095192">
    <property type="component" value="Unassembled WGS sequence"/>
</dbReference>